<evidence type="ECO:0000313" key="3">
    <source>
        <dbReference type="Proteomes" id="UP001291623"/>
    </source>
</evidence>
<dbReference type="GO" id="GO:0005634">
    <property type="term" value="C:nucleus"/>
    <property type="evidence" value="ECO:0007669"/>
    <property type="project" value="TreeGrafter"/>
</dbReference>
<gene>
    <name evidence="2" type="ORF">RND71_028537</name>
</gene>
<dbReference type="GO" id="GO:0030686">
    <property type="term" value="C:90S preribosome"/>
    <property type="evidence" value="ECO:0007669"/>
    <property type="project" value="TreeGrafter"/>
</dbReference>
<feature type="transmembrane region" description="Helical" evidence="1">
    <location>
        <begin position="34"/>
        <end position="54"/>
    </location>
</feature>
<dbReference type="Gene3D" id="3.40.50.300">
    <property type="entry name" value="P-loop containing nucleotide triphosphate hydrolases"/>
    <property type="match status" value="1"/>
</dbReference>
<dbReference type="PANTHER" id="PTHR24030:SF0">
    <property type="entry name" value="PROTEIN CMSS1"/>
    <property type="match status" value="1"/>
</dbReference>
<proteinExistence type="predicted"/>
<reference evidence="2" key="1">
    <citation type="submission" date="2023-12" db="EMBL/GenBank/DDBJ databases">
        <title>Genome assembly of Anisodus tanguticus.</title>
        <authorList>
            <person name="Wang Y.-J."/>
        </authorList>
    </citation>
    <scope>NUCLEOTIDE SEQUENCE</scope>
    <source>
        <strain evidence="2">KB-2021</strain>
        <tissue evidence="2">Leaf</tissue>
    </source>
</reference>
<sequence length="145" mass="16510">MKLLGRPWLQPDRNGIPETRTGVLDLFYFDRGTVTVSGITIIRLISLTLILPLLTQKRESARALPKLRMSAKEKMRKLVYQKEKAREELRPLTSECRAAKLFSKHMKIEEQASSLKNRVNIASGTPSRIKKLIDMEALGLSGYEN</sequence>
<protein>
    <submittedName>
        <fullName evidence="2">Uncharacterized protein</fullName>
    </submittedName>
</protein>
<evidence type="ECO:0000313" key="2">
    <source>
        <dbReference type="EMBL" id="KAK4353019.1"/>
    </source>
</evidence>
<keyword evidence="1" id="KW-0812">Transmembrane</keyword>
<evidence type="ECO:0000256" key="1">
    <source>
        <dbReference type="SAM" id="Phobius"/>
    </source>
</evidence>
<name>A0AAE1V996_9SOLA</name>
<dbReference type="AlphaFoldDB" id="A0AAE1V996"/>
<keyword evidence="3" id="KW-1185">Reference proteome</keyword>
<dbReference type="PANTHER" id="PTHR24030">
    <property type="entry name" value="PROTEIN CMSS1"/>
    <property type="match status" value="1"/>
</dbReference>
<accession>A0AAE1V996</accession>
<organism evidence="2 3">
    <name type="scientific">Anisodus tanguticus</name>
    <dbReference type="NCBI Taxonomy" id="243964"/>
    <lineage>
        <taxon>Eukaryota</taxon>
        <taxon>Viridiplantae</taxon>
        <taxon>Streptophyta</taxon>
        <taxon>Embryophyta</taxon>
        <taxon>Tracheophyta</taxon>
        <taxon>Spermatophyta</taxon>
        <taxon>Magnoliopsida</taxon>
        <taxon>eudicotyledons</taxon>
        <taxon>Gunneridae</taxon>
        <taxon>Pentapetalae</taxon>
        <taxon>asterids</taxon>
        <taxon>lamiids</taxon>
        <taxon>Solanales</taxon>
        <taxon>Solanaceae</taxon>
        <taxon>Solanoideae</taxon>
        <taxon>Hyoscyameae</taxon>
        <taxon>Anisodus</taxon>
    </lineage>
</organism>
<dbReference type="EMBL" id="JAVYJV010000015">
    <property type="protein sequence ID" value="KAK4353019.1"/>
    <property type="molecule type" value="Genomic_DNA"/>
</dbReference>
<dbReference type="Proteomes" id="UP001291623">
    <property type="component" value="Unassembled WGS sequence"/>
</dbReference>
<dbReference type="InterPro" id="IPR027417">
    <property type="entry name" value="P-loop_NTPase"/>
</dbReference>
<keyword evidence="1" id="KW-1133">Transmembrane helix</keyword>
<dbReference type="InterPro" id="IPR032704">
    <property type="entry name" value="Cms1"/>
</dbReference>
<dbReference type="Pfam" id="PF14617">
    <property type="entry name" value="CMS1"/>
    <property type="match status" value="1"/>
</dbReference>
<keyword evidence="1" id="KW-0472">Membrane</keyword>
<comment type="caution">
    <text evidence="2">The sequence shown here is derived from an EMBL/GenBank/DDBJ whole genome shotgun (WGS) entry which is preliminary data.</text>
</comment>